<dbReference type="Gene3D" id="3.30.9.10">
    <property type="entry name" value="D-Amino Acid Oxidase, subunit A, domain 2"/>
    <property type="match status" value="1"/>
</dbReference>
<accession>A0A4V3IV11</accession>
<gene>
    <name evidence="3" type="ORF">E3T48_11450</name>
</gene>
<dbReference type="Pfam" id="PF01266">
    <property type="entry name" value="DAO"/>
    <property type="match status" value="1"/>
</dbReference>
<keyword evidence="4" id="KW-1185">Reference proteome</keyword>
<dbReference type="PRINTS" id="PR00420">
    <property type="entry name" value="RNGMNOXGNASE"/>
</dbReference>
<reference evidence="3 4" key="1">
    <citation type="submission" date="2019-03" db="EMBL/GenBank/DDBJ databases">
        <title>Genomics of glacier-inhabiting Cryobacterium strains.</title>
        <authorList>
            <person name="Liu Q."/>
            <person name="Xin Y.-H."/>
        </authorList>
    </citation>
    <scope>NUCLEOTIDE SEQUENCE [LARGE SCALE GENOMIC DNA]</scope>
    <source>
        <strain evidence="3 4">Hh4</strain>
    </source>
</reference>
<feature type="domain" description="FAD dependent oxidoreductase" evidence="2">
    <location>
        <begin position="5"/>
        <end position="366"/>
    </location>
</feature>
<dbReference type="Proteomes" id="UP000298313">
    <property type="component" value="Unassembled WGS sequence"/>
</dbReference>
<proteinExistence type="predicted"/>
<dbReference type="GO" id="GO:0016491">
    <property type="term" value="F:oxidoreductase activity"/>
    <property type="evidence" value="ECO:0007669"/>
    <property type="project" value="UniProtKB-KW"/>
</dbReference>
<evidence type="ECO:0000256" key="1">
    <source>
        <dbReference type="ARBA" id="ARBA00023002"/>
    </source>
</evidence>
<dbReference type="GO" id="GO:0005737">
    <property type="term" value="C:cytoplasm"/>
    <property type="evidence" value="ECO:0007669"/>
    <property type="project" value="TreeGrafter"/>
</dbReference>
<sequence>MTNNVIIVGAGIIGAACARALAVAGVEVTVIDRGTVAGGTSAACEGNLLISDKGPGHELVLAQYASTLWKHTVAELAEQLGDTFPSVEYDPKGGLVVATTVTGAGPLLSFAAGQRGAGVDAWTIDADEARRLEPDLGPAVEAAVYYPEDAQVQPTIATEALMASARLHGARVLENTPVLGPIHDSAGALVGVRIPSGELRAGRVLVAAGPWSGQVANLLGVYLPVRPRRGELLVTTRMRHRIFHKVYDADYVGAVGSDDGALQTSSVVESTASGTVLIGSSRQQVGFDSSLRVDALSEIAAKAIRLFPFLADVAVMRSYGGFRPFMPDHLPVIGEDPRMPGLWHATGHEGAGIGLSLATAVLIRDLMLGIIPPIDASPYSASRASLAPHLVDVA</sequence>
<comment type="caution">
    <text evidence="3">The sequence shown here is derived from an EMBL/GenBank/DDBJ whole genome shotgun (WGS) entry which is preliminary data.</text>
</comment>
<dbReference type="AlphaFoldDB" id="A0A4V3IV11"/>
<dbReference type="OrthoDB" id="9806257at2"/>
<dbReference type="Gene3D" id="3.50.50.60">
    <property type="entry name" value="FAD/NAD(P)-binding domain"/>
    <property type="match status" value="1"/>
</dbReference>
<evidence type="ECO:0000313" key="3">
    <source>
        <dbReference type="EMBL" id="TFD75664.1"/>
    </source>
</evidence>
<dbReference type="SUPFAM" id="SSF54373">
    <property type="entry name" value="FAD-linked reductases, C-terminal domain"/>
    <property type="match status" value="1"/>
</dbReference>
<dbReference type="SUPFAM" id="SSF51905">
    <property type="entry name" value="FAD/NAD(P)-binding domain"/>
    <property type="match status" value="1"/>
</dbReference>
<name>A0A4V3IV11_9MICO</name>
<dbReference type="PANTHER" id="PTHR13847:SF287">
    <property type="entry name" value="FAD-DEPENDENT OXIDOREDUCTASE DOMAIN-CONTAINING PROTEIN 1"/>
    <property type="match status" value="1"/>
</dbReference>
<organism evidence="3 4">
    <name type="scientific">Cryobacterium fucosi</name>
    <dbReference type="NCBI Taxonomy" id="1259157"/>
    <lineage>
        <taxon>Bacteria</taxon>
        <taxon>Bacillati</taxon>
        <taxon>Actinomycetota</taxon>
        <taxon>Actinomycetes</taxon>
        <taxon>Micrococcales</taxon>
        <taxon>Microbacteriaceae</taxon>
        <taxon>Cryobacterium</taxon>
    </lineage>
</organism>
<dbReference type="RefSeq" id="WP_134524173.1">
    <property type="nucleotide sequence ID" value="NZ_SOHH01000075.1"/>
</dbReference>
<dbReference type="InterPro" id="IPR006076">
    <property type="entry name" value="FAD-dep_OxRdtase"/>
</dbReference>
<evidence type="ECO:0000259" key="2">
    <source>
        <dbReference type="Pfam" id="PF01266"/>
    </source>
</evidence>
<keyword evidence="1" id="KW-0560">Oxidoreductase</keyword>
<dbReference type="PANTHER" id="PTHR13847">
    <property type="entry name" value="SARCOSINE DEHYDROGENASE-RELATED"/>
    <property type="match status" value="1"/>
</dbReference>
<dbReference type="EMBL" id="SOHH01000075">
    <property type="protein sequence ID" value="TFD75664.1"/>
    <property type="molecule type" value="Genomic_DNA"/>
</dbReference>
<dbReference type="InterPro" id="IPR036188">
    <property type="entry name" value="FAD/NAD-bd_sf"/>
</dbReference>
<protein>
    <submittedName>
        <fullName evidence="3">FAD-binding oxidoreductase</fullName>
    </submittedName>
</protein>
<evidence type="ECO:0000313" key="4">
    <source>
        <dbReference type="Proteomes" id="UP000298313"/>
    </source>
</evidence>